<dbReference type="InterPro" id="IPR005119">
    <property type="entry name" value="LysR_subst-bd"/>
</dbReference>
<accession>A0A0D7LDL5</accession>
<evidence type="ECO:0000259" key="5">
    <source>
        <dbReference type="PROSITE" id="PS50931"/>
    </source>
</evidence>
<dbReference type="Pfam" id="PF03466">
    <property type="entry name" value="LysR_substrate"/>
    <property type="match status" value="1"/>
</dbReference>
<evidence type="ECO:0000256" key="1">
    <source>
        <dbReference type="ARBA" id="ARBA00009437"/>
    </source>
</evidence>
<reference evidence="9" key="5">
    <citation type="journal article" date="2021" name="Microb. Genom.">
        <title>A genomic epidemiological study shows that prevalence of antimicrobial resistance in Enterobacterales is associated with the livestock host, as well as antimicrobial usage.</title>
        <authorList>
            <person name="AbuOun M."/>
            <person name="Jones H."/>
            <person name="Stubberfield E."/>
            <person name="Gilson D."/>
            <person name="Shaw L.P."/>
            <person name="Hubbard A.T.M."/>
            <person name="Chau K.K."/>
            <person name="Sebra R."/>
            <person name="Peto T.E.A."/>
            <person name="Crook D.W."/>
            <person name="Read D.S."/>
            <person name="Gweon H.S."/>
            <person name="Walker A.S."/>
            <person name="Stoesser N."/>
            <person name="Smith R.P."/>
            <person name="Anjum M.F."/>
            <person name="On Behalf Of The Rehab Consortium."/>
        </authorList>
    </citation>
    <scope>NUCLEOTIDE SEQUENCE</scope>
    <source>
        <strain evidence="9">RHBSTW-00370</strain>
    </source>
</reference>
<evidence type="ECO:0000313" key="9">
    <source>
        <dbReference type="EMBL" id="QLV28926.1"/>
    </source>
</evidence>
<proteinExistence type="inferred from homology"/>
<name>A0A0D7LDL5_CITFR</name>
<dbReference type="RefSeq" id="WP_008320638.1">
    <property type="nucleotide sequence ID" value="NZ_AP026940.1"/>
</dbReference>
<dbReference type="GeneID" id="86999317"/>
<feature type="domain" description="HTH lysR-type" evidence="5">
    <location>
        <begin position="1"/>
        <end position="58"/>
    </location>
</feature>
<dbReference type="CDD" id="cd05466">
    <property type="entry name" value="PBP2_LTTR_substrate"/>
    <property type="match status" value="1"/>
</dbReference>
<reference evidence="12" key="4">
    <citation type="submission" date="2020-06" db="EMBL/GenBank/DDBJ databases">
        <title>REHAB project genomes.</title>
        <authorList>
            <person name="Shaw L.P."/>
        </authorList>
    </citation>
    <scope>NUCLEOTIDE SEQUENCE [LARGE SCALE GENOMIC DNA]</scope>
    <source>
        <strain evidence="12">RHBSTW-00370</strain>
    </source>
</reference>
<evidence type="ECO:0000256" key="3">
    <source>
        <dbReference type="ARBA" id="ARBA00023125"/>
    </source>
</evidence>
<dbReference type="GO" id="GO:0003700">
    <property type="term" value="F:DNA-binding transcription factor activity"/>
    <property type="evidence" value="ECO:0007669"/>
    <property type="project" value="InterPro"/>
</dbReference>
<dbReference type="PROSITE" id="PS50931">
    <property type="entry name" value="HTH_LYSR"/>
    <property type="match status" value="1"/>
</dbReference>
<dbReference type="PRINTS" id="PR00039">
    <property type="entry name" value="HTHLYSR"/>
</dbReference>
<evidence type="ECO:0000256" key="4">
    <source>
        <dbReference type="ARBA" id="ARBA00023163"/>
    </source>
</evidence>
<dbReference type="InterPro" id="IPR000847">
    <property type="entry name" value="LysR_HTH_N"/>
</dbReference>
<sequence>MDCKWLEDFLALSQHGNYSQAAAQRHITQPALSRRIKALEEVLGVPLFDRTTTPVTLTRYGERFEPYARHVLSTLTEARHELSAMTPATDNTLVMVSLHTLSVNILPDMINYLRQSEPQLNFTVNASIQGIDNHFNALINRQIDMLVTYDLPSSQPGLEIAGGLKRSLWRYERFIPVISAQLVDTLDDPHTPIPWLCYSDYTFVRRIIDLAEQRVRPRLKKVFESGLSETIREMVLRHMGMAWLPESMVAEELVNQQIIHCWPQNADLICEIPVVVWANLDDQRAVMQRCWEKLLRF</sequence>
<dbReference type="EMBL" id="CP032184">
    <property type="protein sequence ID" value="AXZ50029.1"/>
    <property type="molecule type" value="Genomic_DNA"/>
</dbReference>
<dbReference type="SUPFAM" id="SSF46785">
    <property type="entry name" value="Winged helix' DNA-binding domain"/>
    <property type="match status" value="1"/>
</dbReference>
<dbReference type="EMBL" id="CP056573">
    <property type="protein sequence ID" value="QLV28926.1"/>
    <property type="molecule type" value="Genomic_DNA"/>
</dbReference>
<dbReference type="InterPro" id="IPR036388">
    <property type="entry name" value="WH-like_DNA-bd_sf"/>
</dbReference>
<reference evidence="6 11" key="3">
    <citation type="submission" date="2018-09" db="EMBL/GenBank/DDBJ databases">
        <title>Whole genome sequencing of Citrobacter freundii AR_0116.</title>
        <authorList>
            <person name="Conlan S."/>
            <person name="Thomas P.J."/>
            <person name="Mullikin J."/>
            <person name="Frank K.M."/>
            <person name="Segre J.A."/>
        </authorList>
    </citation>
    <scope>NUCLEOTIDE SEQUENCE [LARGE SCALE GENOMIC DNA]</scope>
    <source>
        <strain evidence="6 11">AR_0116</strain>
    </source>
</reference>
<dbReference type="FunFam" id="1.10.10.10:FF:000001">
    <property type="entry name" value="LysR family transcriptional regulator"/>
    <property type="match status" value="1"/>
</dbReference>
<dbReference type="Pfam" id="PF00126">
    <property type="entry name" value="HTH_1"/>
    <property type="match status" value="1"/>
</dbReference>
<dbReference type="Gene3D" id="1.10.10.10">
    <property type="entry name" value="Winged helix-like DNA-binding domain superfamily/Winged helix DNA-binding domain"/>
    <property type="match status" value="1"/>
</dbReference>
<dbReference type="AlphaFoldDB" id="A0A0D7LDL5"/>
<dbReference type="Proteomes" id="UP000263627">
    <property type="component" value="Chromosome"/>
</dbReference>
<keyword evidence="2" id="KW-0805">Transcription regulation</keyword>
<evidence type="ECO:0000313" key="11">
    <source>
        <dbReference type="Proteomes" id="UP000263627"/>
    </source>
</evidence>
<dbReference type="Gene3D" id="3.40.190.10">
    <property type="entry name" value="Periplasmic binding protein-like II"/>
    <property type="match status" value="2"/>
</dbReference>
<evidence type="ECO:0000313" key="10">
    <source>
        <dbReference type="Proteomes" id="UP000050520"/>
    </source>
</evidence>
<reference evidence="10" key="1">
    <citation type="submission" date="2015-09" db="EMBL/GenBank/DDBJ databases">
        <title>Prevalence of NDMs in South Africa.</title>
        <authorList>
            <person name="Osei Sekyere J."/>
            <person name="Govinden U."/>
            <person name="Essack S."/>
            <person name="Haldorsen B."/>
            <person name="Samuelsen O."/>
            <person name="Aasnaes B."/>
            <person name="Sundsfjord A."/>
        </authorList>
    </citation>
    <scope>NUCLEOTIDE SEQUENCE [LARGE SCALE GENOMIC DNA]</scope>
    <source>
        <strain evidence="10">ST62:944112508</strain>
    </source>
</reference>
<evidence type="ECO:0000313" key="6">
    <source>
        <dbReference type="EMBL" id="AXZ50029.1"/>
    </source>
</evidence>
<keyword evidence="4" id="KW-0804">Transcription</keyword>
<dbReference type="Proteomes" id="UP000050520">
    <property type="component" value="Unassembled WGS sequence"/>
</dbReference>
<dbReference type="OrthoDB" id="6971749at2"/>
<evidence type="ECO:0000313" key="8">
    <source>
        <dbReference type="EMBL" id="KPR55125.1"/>
    </source>
</evidence>
<dbReference type="EMBL" id="ABBJDF010000013">
    <property type="protein sequence ID" value="EHT9939440.1"/>
    <property type="molecule type" value="Genomic_DNA"/>
</dbReference>
<dbReference type="EMBL" id="LJEB01000052">
    <property type="protein sequence ID" value="KPR55125.1"/>
    <property type="molecule type" value="Genomic_DNA"/>
</dbReference>
<dbReference type="PANTHER" id="PTHR30126">
    <property type="entry name" value="HTH-TYPE TRANSCRIPTIONAL REGULATOR"/>
    <property type="match status" value="1"/>
</dbReference>
<evidence type="ECO:0000313" key="12">
    <source>
        <dbReference type="Proteomes" id="UP000512222"/>
    </source>
</evidence>
<evidence type="ECO:0000313" key="7">
    <source>
        <dbReference type="EMBL" id="EHT9939440.1"/>
    </source>
</evidence>
<reference evidence="8 10" key="2">
    <citation type="journal article" date="2017" name="PLoS ONE">
        <title>Genomic and phenotypic characterisation of fluoroquinolone resistance mechanisms in Enterobacteriaceae in Durban, South Africa.</title>
        <authorList>
            <person name="Osei Sekyere J."/>
            <person name="Amoako D.G."/>
        </authorList>
    </citation>
    <scope>NUCLEOTIDE SEQUENCE [LARGE SCALE GENOMIC DNA]</scope>
    <source>
        <strain evidence="8 10">ST62:944112508</strain>
    </source>
</reference>
<evidence type="ECO:0000256" key="2">
    <source>
        <dbReference type="ARBA" id="ARBA00023015"/>
    </source>
</evidence>
<keyword evidence="3" id="KW-0238">DNA-binding</keyword>
<dbReference type="InterPro" id="IPR036390">
    <property type="entry name" value="WH_DNA-bd_sf"/>
</dbReference>
<protein>
    <submittedName>
        <fullName evidence="6 8">Transcriptional regulator</fullName>
    </submittedName>
</protein>
<reference evidence="7" key="6">
    <citation type="submission" date="2021-07" db="EMBL/GenBank/DDBJ databases">
        <authorList>
            <consortium name="Clinical and Environmental Microbiology Branch: Whole genome sequencing antimicrobial resistance pathogens in the healthcare setting"/>
        </authorList>
    </citation>
    <scope>NUCLEOTIDE SEQUENCE</scope>
    <source>
        <strain evidence="7">2021DK-00049</strain>
    </source>
</reference>
<comment type="similarity">
    <text evidence="1">Belongs to the LysR transcriptional regulatory family.</text>
</comment>
<dbReference type="PANTHER" id="PTHR30126:SF2">
    <property type="entry name" value="HTH-TYPE TRANSCRIPTIONAL REGULATOR YJIE"/>
    <property type="match status" value="1"/>
</dbReference>
<dbReference type="SUPFAM" id="SSF53850">
    <property type="entry name" value="Periplasmic binding protein-like II"/>
    <property type="match status" value="1"/>
</dbReference>
<dbReference type="Proteomes" id="UP000512222">
    <property type="component" value="Chromosome"/>
</dbReference>
<organism evidence="8 10">
    <name type="scientific">Citrobacter freundii</name>
    <dbReference type="NCBI Taxonomy" id="546"/>
    <lineage>
        <taxon>Bacteria</taxon>
        <taxon>Pseudomonadati</taxon>
        <taxon>Pseudomonadota</taxon>
        <taxon>Gammaproteobacteria</taxon>
        <taxon>Enterobacterales</taxon>
        <taxon>Enterobacteriaceae</taxon>
        <taxon>Citrobacter</taxon>
        <taxon>Citrobacter freundii complex</taxon>
    </lineage>
</organism>
<dbReference type="GO" id="GO:0000976">
    <property type="term" value="F:transcription cis-regulatory region binding"/>
    <property type="evidence" value="ECO:0007669"/>
    <property type="project" value="TreeGrafter"/>
</dbReference>
<gene>
    <name evidence="6" type="ORF">AM363_25485</name>
    <name evidence="8" type="ORF">AN672_12880</name>
    <name evidence="9" type="ORF">HV178_02635</name>
    <name evidence="7" type="ORF">KY227_002522</name>
</gene>